<dbReference type="AlphaFoldDB" id="A0A151K2K4"/>
<keyword evidence="2" id="KW-1185">Reference proteome</keyword>
<name>A0A151K2K4_9HYME</name>
<proteinExistence type="predicted"/>
<gene>
    <name evidence="1" type="ORF">ALC62_15203</name>
</gene>
<feature type="non-terminal residue" evidence="1">
    <location>
        <position position="1"/>
    </location>
</feature>
<evidence type="ECO:0000313" key="2">
    <source>
        <dbReference type="Proteomes" id="UP000078542"/>
    </source>
</evidence>
<organism evidence="1 2">
    <name type="scientific">Cyphomyrmex costatus</name>
    <dbReference type="NCBI Taxonomy" id="456900"/>
    <lineage>
        <taxon>Eukaryota</taxon>
        <taxon>Metazoa</taxon>
        <taxon>Ecdysozoa</taxon>
        <taxon>Arthropoda</taxon>
        <taxon>Hexapoda</taxon>
        <taxon>Insecta</taxon>
        <taxon>Pterygota</taxon>
        <taxon>Neoptera</taxon>
        <taxon>Endopterygota</taxon>
        <taxon>Hymenoptera</taxon>
        <taxon>Apocrita</taxon>
        <taxon>Aculeata</taxon>
        <taxon>Formicoidea</taxon>
        <taxon>Formicidae</taxon>
        <taxon>Myrmicinae</taxon>
        <taxon>Cyphomyrmex</taxon>
    </lineage>
</organism>
<comment type="caution">
    <text evidence="1">The sequence shown here is derived from an EMBL/GenBank/DDBJ whole genome shotgun (WGS) entry which is preliminary data.</text>
</comment>
<reference evidence="1 2" key="1">
    <citation type="submission" date="2016-03" db="EMBL/GenBank/DDBJ databases">
        <title>Cyphomyrmex costatus WGS genome.</title>
        <authorList>
            <person name="Nygaard S."/>
            <person name="Hu H."/>
            <person name="Boomsma J."/>
            <person name="Zhang G."/>
        </authorList>
    </citation>
    <scope>NUCLEOTIDE SEQUENCE [LARGE SCALE GENOMIC DNA]</scope>
    <source>
        <strain evidence="1">MS0001</strain>
        <tissue evidence="1">Whole body</tissue>
    </source>
</reference>
<dbReference type="EMBL" id="LKEX01025115">
    <property type="protein sequence ID" value="KYN50356.1"/>
    <property type="molecule type" value="Genomic_DNA"/>
</dbReference>
<sequence length="814" mass="91694">CMHENRIGELFRAREFHTKTTPLSFLMRKTHLSTHAASLLAPCRSFPTSVGVARERGETDPLSRTLTAAHVRPLVRELRVSHAVTSPAGVKLTVCRVGDASHQDSASLYFYRDDTRLTYRQNCQSPPEETWIKYPKTGAVRKGGHVPPVTSRFAVRKGRESSSRISVSGVRRLQENAVSRDDAILADPGDRMLTARSGPLGLGVPRTLGPAEGSDHLFLLPERALGMDSTHLRQDLAGLDFNLHLNLLHTAPRGNVWLCELSNGVDLCGKRERMNEDTLAYEDFIKKSWLYVSNITLTVCPHALDSIAKIYEIIRDVFSFGAPRVPSNYSDDILLQSRLVPRSRLMGCGLNAVCDKRRKCVTEKHSPIKNSIVWLNASRASDCQREIQVDKTVFRGLADFVCQTNFSEQRAYPEIRRLCAPARDQRIDSYHDSLSQGKDRSRIKVYQGNLDSARYIGYRTTELHYEKKIEESSLAKSCRVMPIQSIPSTVMFPLKSAKLGISFLPSPLLSRMVFAKWPCPEIHTPVMSLHPFTTTFSHTRYRMKYCYLNKDTNIKKNKNCRSSNIFILSISCIMFRILMKCSFNSAYSLFVFTSAPTRATCVTAVKVEGYLYLHSKRYILQRQIQIRHQTYISKILHIPRLLRDPPRDCLTLHGTRFARRASVGIIQVFSRGDVCLSVKSPVNREHQVRVVRAAECFVVSSALLCAPCGMQRGLLATKPSCQTRIARISTRDIAAAVSTCVDTDGQDPDDMGAGKMNREIPSSTLATLRGILVSSLSRENLGPHDLPIHEHTRQRSARKVHFHEGKPEVETIFR</sequence>
<accession>A0A151K2K4</accession>
<protein>
    <submittedName>
        <fullName evidence="1">Uncharacterized protein</fullName>
    </submittedName>
</protein>
<evidence type="ECO:0000313" key="1">
    <source>
        <dbReference type="EMBL" id="KYN50356.1"/>
    </source>
</evidence>
<dbReference type="Proteomes" id="UP000078542">
    <property type="component" value="Unassembled WGS sequence"/>
</dbReference>